<keyword evidence="2" id="KW-1185">Reference proteome</keyword>
<reference evidence="1 2" key="1">
    <citation type="submission" date="2020-05" db="EMBL/GenBank/DDBJ databases">
        <title>The draft genome sequence of Maribacter arenosus CAU 1321.</title>
        <authorList>
            <person name="Mu L."/>
        </authorList>
    </citation>
    <scope>NUCLEOTIDE SEQUENCE [LARGE SCALE GENOMIC DNA]</scope>
    <source>
        <strain evidence="1 2">CAU 1321</strain>
    </source>
</reference>
<organism evidence="1 2">
    <name type="scientific">Maribacter arenosus</name>
    <dbReference type="NCBI Taxonomy" id="1854708"/>
    <lineage>
        <taxon>Bacteria</taxon>
        <taxon>Pseudomonadati</taxon>
        <taxon>Bacteroidota</taxon>
        <taxon>Flavobacteriia</taxon>
        <taxon>Flavobacteriales</taxon>
        <taxon>Flavobacteriaceae</taxon>
        <taxon>Maribacter</taxon>
    </lineage>
</organism>
<evidence type="ECO:0000313" key="2">
    <source>
        <dbReference type="Proteomes" id="UP000598350"/>
    </source>
</evidence>
<protein>
    <submittedName>
        <fullName evidence="1">Glyoxalase</fullName>
    </submittedName>
</protein>
<proteinExistence type="predicted"/>
<evidence type="ECO:0000313" key="1">
    <source>
        <dbReference type="EMBL" id="MBD0849453.1"/>
    </source>
</evidence>
<dbReference type="Proteomes" id="UP000598350">
    <property type="component" value="Unassembled WGS sequence"/>
</dbReference>
<sequence length="137" mass="16206">MSDRSHGLLQIRPEILSAKVNPSMSFEEQFQNKTLRPIIKLQNELLLAVFQNYITKHKNRYYELSLENRLAYIENAIQKDIKFRNSLKGIIIGQLTVEEYETYIKNSSALNKRMMHMVIDRLKNQMQVFEVPALVQY</sequence>
<accession>A0ABR7V7U7</accession>
<dbReference type="RefSeq" id="WP_188312577.1">
    <property type="nucleotide sequence ID" value="NZ_JABTCG010000001.1"/>
</dbReference>
<gene>
    <name evidence="1" type="ORF">HPE63_02140</name>
</gene>
<dbReference type="EMBL" id="JABTCG010000001">
    <property type="protein sequence ID" value="MBD0849453.1"/>
    <property type="molecule type" value="Genomic_DNA"/>
</dbReference>
<name>A0ABR7V7U7_9FLAO</name>
<comment type="caution">
    <text evidence="1">The sequence shown here is derived from an EMBL/GenBank/DDBJ whole genome shotgun (WGS) entry which is preliminary data.</text>
</comment>